<reference evidence="1 2" key="1">
    <citation type="submission" date="2020-11" db="EMBL/GenBank/DDBJ databases">
        <title>Pseudonocardia abyssalis sp. nov. and Pseudonocardia oceani sp. nov., description and phylogenomic analysis of two novel actinomycetes isolated from the deep Southern Ocean.</title>
        <authorList>
            <person name="Parra J."/>
        </authorList>
    </citation>
    <scope>NUCLEOTIDE SEQUENCE [LARGE SCALE GENOMIC DNA]</scope>
    <source>
        <strain evidence="2">KRD185</strain>
    </source>
</reference>
<keyword evidence="2" id="KW-1185">Reference proteome</keyword>
<sequence length="121" mass="11832">MAPCDLLTSAQLAAAGLGAGRAADTGPARSCTWSRQQASNAVPVVLLVMPGADLDGLRSAPTPVSGGYVEAEVGGLAALRTSGPGCTTAVDVGSGLHSMVEPAGCADRGTMIELAVANLLA</sequence>
<dbReference type="Pfam" id="PF12079">
    <property type="entry name" value="DUF3558"/>
    <property type="match status" value="1"/>
</dbReference>
<dbReference type="EMBL" id="JADQDF010000001">
    <property type="protein sequence ID" value="MBW0130731.1"/>
    <property type="molecule type" value="Genomic_DNA"/>
</dbReference>
<gene>
    <name evidence="1" type="ORF">I4I82_24105</name>
</gene>
<proteinExistence type="predicted"/>
<dbReference type="InterPro" id="IPR024520">
    <property type="entry name" value="DUF3558"/>
</dbReference>
<evidence type="ECO:0000313" key="2">
    <source>
        <dbReference type="Proteomes" id="UP000694300"/>
    </source>
</evidence>
<comment type="caution">
    <text evidence="1">The sequence shown here is derived from an EMBL/GenBank/DDBJ whole genome shotgun (WGS) entry which is preliminary data.</text>
</comment>
<name>A0ABS6UES7_9PSEU</name>
<dbReference type="Proteomes" id="UP000694300">
    <property type="component" value="Unassembled WGS sequence"/>
</dbReference>
<evidence type="ECO:0000313" key="1">
    <source>
        <dbReference type="EMBL" id="MBW0130731.1"/>
    </source>
</evidence>
<accession>A0ABS6UES7</accession>
<protein>
    <submittedName>
        <fullName evidence="1">DUF3558 family protein</fullName>
    </submittedName>
</protein>
<organism evidence="1 2">
    <name type="scientific">Pseudonocardia oceani</name>
    <dbReference type="NCBI Taxonomy" id="2792013"/>
    <lineage>
        <taxon>Bacteria</taxon>
        <taxon>Bacillati</taxon>
        <taxon>Actinomycetota</taxon>
        <taxon>Actinomycetes</taxon>
        <taxon>Pseudonocardiales</taxon>
        <taxon>Pseudonocardiaceae</taxon>
        <taxon>Pseudonocardia</taxon>
    </lineage>
</organism>